<accession>A0ABR8AGP2</accession>
<dbReference type="EMBL" id="JACJQH010000037">
    <property type="protein sequence ID" value="MBD2198191.1"/>
    <property type="molecule type" value="Genomic_DNA"/>
</dbReference>
<dbReference type="RefSeq" id="WP_190547159.1">
    <property type="nucleotide sequence ID" value="NZ_CAWPNO010000070.1"/>
</dbReference>
<proteinExistence type="predicted"/>
<name>A0ABR8AGP2_9CYAN</name>
<organism evidence="1 2">
    <name type="scientific">Calothrix parietina FACHB-288</name>
    <dbReference type="NCBI Taxonomy" id="2692896"/>
    <lineage>
        <taxon>Bacteria</taxon>
        <taxon>Bacillati</taxon>
        <taxon>Cyanobacteriota</taxon>
        <taxon>Cyanophyceae</taxon>
        <taxon>Nostocales</taxon>
        <taxon>Calotrichaceae</taxon>
        <taxon>Calothrix</taxon>
    </lineage>
</organism>
<sequence length="77" mass="9253">MQYNFKVSKEEKEKIFHTDFVKYGVRHDKAAKAAKILAAGKAEELWTEEEKKLVTQVCQQWLMNHKRYKKLQEHMDL</sequence>
<evidence type="ECO:0000313" key="2">
    <source>
        <dbReference type="Proteomes" id="UP000658514"/>
    </source>
</evidence>
<gene>
    <name evidence="1" type="ORF">H6G24_22240</name>
</gene>
<comment type="caution">
    <text evidence="1">The sequence shown here is derived from an EMBL/GenBank/DDBJ whole genome shotgun (WGS) entry which is preliminary data.</text>
</comment>
<reference evidence="1 2" key="1">
    <citation type="journal article" date="2020" name="ISME J.">
        <title>Comparative genomics reveals insights into cyanobacterial evolution and habitat adaptation.</title>
        <authorList>
            <person name="Chen M.Y."/>
            <person name="Teng W.K."/>
            <person name="Zhao L."/>
            <person name="Hu C.X."/>
            <person name="Zhou Y.K."/>
            <person name="Han B.P."/>
            <person name="Song L.R."/>
            <person name="Shu W.S."/>
        </authorList>
    </citation>
    <scope>NUCLEOTIDE SEQUENCE [LARGE SCALE GENOMIC DNA]</scope>
    <source>
        <strain evidence="1 2">FACHB-288</strain>
    </source>
</reference>
<dbReference type="Proteomes" id="UP000658514">
    <property type="component" value="Unassembled WGS sequence"/>
</dbReference>
<protein>
    <submittedName>
        <fullName evidence="1">Uncharacterized protein</fullName>
    </submittedName>
</protein>
<evidence type="ECO:0000313" key="1">
    <source>
        <dbReference type="EMBL" id="MBD2198191.1"/>
    </source>
</evidence>
<keyword evidence="2" id="KW-1185">Reference proteome</keyword>